<accession>A0A0V8QBL2</accession>
<dbReference type="GO" id="GO:0008360">
    <property type="term" value="P:regulation of cell shape"/>
    <property type="evidence" value="ECO:0007669"/>
    <property type="project" value="UniProtKB-KW"/>
</dbReference>
<evidence type="ECO:0000256" key="8">
    <source>
        <dbReference type="ARBA" id="ARBA00022827"/>
    </source>
</evidence>
<evidence type="ECO:0000256" key="7">
    <source>
        <dbReference type="ARBA" id="ARBA00022630"/>
    </source>
</evidence>
<dbReference type="EC" id="1.3.1.98" evidence="16"/>
<dbReference type="UniPathway" id="UPA00219"/>
<evidence type="ECO:0000256" key="9">
    <source>
        <dbReference type="ARBA" id="ARBA00022857"/>
    </source>
</evidence>
<feature type="active site" evidence="16">
    <location>
        <position position="297"/>
    </location>
</feature>
<evidence type="ECO:0000259" key="17">
    <source>
        <dbReference type="PROSITE" id="PS51387"/>
    </source>
</evidence>
<evidence type="ECO:0000256" key="6">
    <source>
        <dbReference type="ARBA" id="ARBA00022618"/>
    </source>
</evidence>
<dbReference type="Gene3D" id="3.30.43.10">
    <property type="entry name" value="Uridine Diphospho-n-acetylenolpyruvylglucosamine Reductase, domain 2"/>
    <property type="match status" value="1"/>
</dbReference>
<feature type="active site" description="Proton donor" evidence="16">
    <location>
        <position position="227"/>
    </location>
</feature>
<comment type="function">
    <text evidence="2 16">Cell wall formation.</text>
</comment>
<evidence type="ECO:0000256" key="5">
    <source>
        <dbReference type="ARBA" id="ARBA00022490"/>
    </source>
</evidence>
<dbReference type="GO" id="GO:0005829">
    <property type="term" value="C:cytosol"/>
    <property type="evidence" value="ECO:0007669"/>
    <property type="project" value="TreeGrafter"/>
</dbReference>
<keyword evidence="7 16" id="KW-0285">Flavoprotein</keyword>
<dbReference type="NCBIfam" id="NF010480">
    <property type="entry name" value="PRK13905.1"/>
    <property type="match status" value="1"/>
</dbReference>
<evidence type="ECO:0000313" key="18">
    <source>
        <dbReference type="EMBL" id="KSV57968.1"/>
    </source>
</evidence>
<keyword evidence="14 16" id="KW-0961">Cell wall biogenesis/degradation</keyword>
<dbReference type="GO" id="GO:0071949">
    <property type="term" value="F:FAD binding"/>
    <property type="evidence" value="ECO:0007669"/>
    <property type="project" value="InterPro"/>
</dbReference>
<proteinExistence type="inferred from homology"/>
<keyword evidence="5 16" id="KW-0963">Cytoplasm</keyword>
<dbReference type="GO" id="GO:0051301">
    <property type="term" value="P:cell division"/>
    <property type="evidence" value="ECO:0007669"/>
    <property type="project" value="UniProtKB-KW"/>
</dbReference>
<evidence type="ECO:0000256" key="16">
    <source>
        <dbReference type="HAMAP-Rule" id="MF_00037"/>
    </source>
</evidence>
<dbReference type="InterPro" id="IPR003170">
    <property type="entry name" value="MurB"/>
</dbReference>
<keyword evidence="6 16" id="KW-0132">Cell division</keyword>
<dbReference type="GO" id="GO:0008762">
    <property type="term" value="F:UDP-N-acetylmuramate dehydrogenase activity"/>
    <property type="evidence" value="ECO:0007669"/>
    <property type="project" value="UniProtKB-UniRule"/>
</dbReference>
<dbReference type="AlphaFoldDB" id="A0A0V8QBL2"/>
<dbReference type="EMBL" id="LNAM01000191">
    <property type="protein sequence ID" value="KSV57968.1"/>
    <property type="molecule type" value="Genomic_DNA"/>
</dbReference>
<comment type="subcellular location">
    <subcellularLocation>
        <location evidence="3 16">Cytoplasm</location>
    </subcellularLocation>
</comment>
<dbReference type="NCBIfam" id="TIGR00179">
    <property type="entry name" value="murB"/>
    <property type="match status" value="1"/>
</dbReference>
<dbReference type="HAMAP" id="MF_00037">
    <property type="entry name" value="MurB"/>
    <property type="match status" value="1"/>
</dbReference>
<dbReference type="InterPro" id="IPR016167">
    <property type="entry name" value="FAD-bd_PCMH_sub1"/>
</dbReference>
<dbReference type="Pfam" id="PF01565">
    <property type="entry name" value="FAD_binding_4"/>
    <property type="match status" value="1"/>
</dbReference>
<evidence type="ECO:0000256" key="11">
    <source>
        <dbReference type="ARBA" id="ARBA00022984"/>
    </source>
</evidence>
<feature type="active site" evidence="16">
    <location>
        <position position="177"/>
    </location>
</feature>
<evidence type="ECO:0000256" key="12">
    <source>
        <dbReference type="ARBA" id="ARBA00023002"/>
    </source>
</evidence>
<dbReference type="InterPro" id="IPR016166">
    <property type="entry name" value="FAD-bd_PCMH"/>
</dbReference>
<protein>
    <recommendedName>
        <fullName evidence="16">UDP-N-acetylenolpyruvoylglucosamine reductase</fullName>
        <ecNumber evidence="16">1.3.1.98</ecNumber>
    </recommendedName>
    <alternativeName>
        <fullName evidence="16">UDP-N-acetylmuramate dehydrogenase</fullName>
    </alternativeName>
</protein>
<comment type="pathway">
    <text evidence="4 16">Cell wall biogenesis; peptidoglycan biosynthesis.</text>
</comment>
<dbReference type="Proteomes" id="UP000054874">
    <property type="component" value="Unassembled WGS sequence"/>
</dbReference>
<dbReference type="PANTHER" id="PTHR21071:SF4">
    <property type="entry name" value="UDP-N-ACETYLENOLPYRUVOYLGLUCOSAMINE REDUCTASE"/>
    <property type="match status" value="1"/>
</dbReference>
<evidence type="ECO:0000256" key="1">
    <source>
        <dbReference type="ARBA" id="ARBA00001974"/>
    </source>
</evidence>
<comment type="catalytic activity">
    <reaction evidence="15 16">
        <text>UDP-N-acetyl-alpha-D-muramate + NADP(+) = UDP-N-acetyl-3-O-(1-carboxyvinyl)-alpha-D-glucosamine + NADPH + H(+)</text>
        <dbReference type="Rhea" id="RHEA:12248"/>
        <dbReference type="ChEBI" id="CHEBI:15378"/>
        <dbReference type="ChEBI" id="CHEBI:57783"/>
        <dbReference type="ChEBI" id="CHEBI:58349"/>
        <dbReference type="ChEBI" id="CHEBI:68483"/>
        <dbReference type="ChEBI" id="CHEBI:70757"/>
        <dbReference type="EC" id="1.3.1.98"/>
    </reaction>
</comment>
<evidence type="ECO:0000256" key="13">
    <source>
        <dbReference type="ARBA" id="ARBA00023306"/>
    </source>
</evidence>
<reference evidence="18 19" key="1">
    <citation type="submission" date="2015-11" db="EMBL/GenBank/DDBJ databases">
        <title>Butyribacter intestini gen. nov., sp. nov., a butyric acid-producing bacterium of the family Lachnospiraceae isolated from the human faeces.</title>
        <authorList>
            <person name="Zou Y."/>
            <person name="Xue W."/>
            <person name="Luo G."/>
            <person name="Lv M."/>
        </authorList>
    </citation>
    <scope>NUCLEOTIDE SEQUENCE [LARGE SCALE GENOMIC DNA]</scope>
    <source>
        <strain evidence="18 19">ACET-33324</strain>
    </source>
</reference>
<dbReference type="RefSeq" id="WP_058353792.1">
    <property type="nucleotide sequence ID" value="NZ_CABMMD010000191.1"/>
</dbReference>
<evidence type="ECO:0000313" key="19">
    <source>
        <dbReference type="Proteomes" id="UP000054874"/>
    </source>
</evidence>
<keyword evidence="13 16" id="KW-0131">Cell cycle</keyword>
<dbReference type="GO" id="GO:0009252">
    <property type="term" value="P:peptidoglycan biosynthetic process"/>
    <property type="evidence" value="ECO:0007669"/>
    <property type="project" value="UniProtKB-UniRule"/>
</dbReference>
<dbReference type="InterPro" id="IPR036318">
    <property type="entry name" value="FAD-bd_PCMH-like_sf"/>
</dbReference>
<dbReference type="Gene3D" id="3.30.465.10">
    <property type="match status" value="1"/>
</dbReference>
<gene>
    <name evidence="16" type="primary">murB</name>
    <name evidence="18" type="ORF">ASU35_14575</name>
</gene>
<organism evidence="18 19">
    <name type="scientific">Acetivibrio ethanolgignens</name>
    <dbReference type="NCBI Taxonomy" id="290052"/>
    <lineage>
        <taxon>Bacteria</taxon>
        <taxon>Bacillati</taxon>
        <taxon>Bacillota</taxon>
        <taxon>Clostridia</taxon>
        <taxon>Eubacteriales</taxon>
        <taxon>Oscillospiraceae</taxon>
        <taxon>Acetivibrio</taxon>
    </lineage>
</organism>
<evidence type="ECO:0000256" key="3">
    <source>
        <dbReference type="ARBA" id="ARBA00004496"/>
    </source>
</evidence>
<dbReference type="SUPFAM" id="SSF56176">
    <property type="entry name" value="FAD-binding/transporter-associated domain-like"/>
    <property type="match status" value="1"/>
</dbReference>
<dbReference type="PROSITE" id="PS51387">
    <property type="entry name" value="FAD_PCMH"/>
    <property type="match status" value="1"/>
</dbReference>
<dbReference type="GO" id="GO:0071555">
    <property type="term" value="P:cell wall organization"/>
    <property type="evidence" value="ECO:0007669"/>
    <property type="project" value="UniProtKB-KW"/>
</dbReference>
<comment type="cofactor">
    <cofactor evidence="1 16">
        <name>FAD</name>
        <dbReference type="ChEBI" id="CHEBI:57692"/>
    </cofactor>
</comment>
<evidence type="ECO:0000256" key="10">
    <source>
        <dbReference type="ARBA" id="ARBA00022960"/>
    </source>
</evidence>
<evidence type="ECO:0000256" key="15">
    <source>
        <dbReference type="ARBA" id="ARBA00048914"/>
    </source>
</evidence>
<dbReference type="Gene3D" id="3.90.78.10">
    <property type="entry name" value="UDP-N-acetylenolpyruvoylglucosamine reductase, C-terminal domain"/>
    <property type="match status" value="1"/>
</dbReference>
<keyword evidence="19" id="KW-1185">Reference proteome</keyword>
<comment type="similarity">
    <text evidence="16">Belongs to the MurB family.</text>
</comment>
<evidence type="ECO:0000256" key="4">
    <source>
        <dbReference type="ARBA" id="ARBA00004752"/>
    </source>
</evidence>
<dbReference type="PANTHER" id="PTHR21071">
    <property type="entry name" value="UDP-N-ACETYLENOLPYRUVOYLGLUCOSAMINE REDUCTASE"/>
    <property type="match status" value="1"/>
</dbReference>
<dbReference type="InterPro" id="IPR036635">
    <property type="entry name" value="MurB_C_sf"/>
</dbReference>
<keyword evidence="9 16" id="KW-0521">NADP</keyword>
<dbReference type="InterPro" id="IPR011601">
    <property type="entry name" value="MurB_C"/>
</dbReference>
<feature type="domain" description="FAD-binding PCMH-type" evidence="17">
    <location>
        <begin position="31"/>
        <end position="198"/>
    </location>
</feature>
<keyword evidence="12 16" id="KW-0560">Oxidoreductase</keyword>
<keyword evidence="8 16" id="KW-0274">FAD</keyword>
<comment type="caution">
    <text evidence="18">The sequence shown here is derived from an EMBL/GenBank/DDBJ whole genome shotgun (WGS) entry which is preliminary data.</text>
</comment>
<dbReference type="Pfam" id="PF02873">
    <property type="entry name" value="MurB_C"/>
    <property type="match status" value="1"/>
</dbReference>
<sequence>MKEKFEEQLRICLKNGQLKLSEPMKSHTTFRIGGPADYFALPADEKELALAVQLCQEQEIPFYVIGNGSNLLVSDKGFRGVVFCIGNGMDAIEISEAGVLKAQAGASLARCASQAAAGSLSGLEFAGGIPGTLGGAVMMNAGAYGGEMRDTILWARILWENGEIEKLSKEELLLSYRHSILAERPGIVLEAAFQLEKGNREEILERMNGFNQSRREKQPLNYPSAGSTFKRPEGYFAGKLIMDAGLRGFRIGDAMVSEKHCGFVVNVGEATAEQVKELMEEVDRIVFEKFGVHLAPEVRLVGEW</sequence>
<evidence type="ECO:0000256" key="2">
    <source>
        <dbReference type="ARBA" id="ARBA00003921"/>
    </source>
</evidence>
<dbReference type="InterPro" id="IPR016169">
    <property type="entry name" value="FAD-bd_PCMH_sub2"/>
</dbReference>
<keyword evidence="10 16" id="KW-0133">Cell shape</keyword>
<evidence type="ECO:0000256" key="14">
    <source>
        <dbReference type="ARBA" id="ARBA00023316"/>
    </source>
</evidence>
<dbReference type="OrthoDB" id="9804753at2"/>
<dbReference type="InterPro" id="IPR006094">
    <property type="entry name" value="Oxid_FAD_bind_N"/>
</dbReference>
<keyword evidence="11 16" id="KW-0573">Peptidoglycan synthesis</keyword>
<dbReference type="STRING" id="290052.ASU35_14575"/>
<dbReference type="SUPFAM" id="SSF56194">
    <property type="entry name" value="Uridine diphospho-N-Acetylenolpyruvylglucosamine reductase, MurB, C-terminal domain"/>
    <property type="match status" value="1"/>
</dbReference>
<name>A0A0V8QBL2_9FIRM</name>